<dbReference type="InterPro" id="IPR057306">
    <property type="entry name" value="B-barrel_PelB_C"/>
</dbReference>
<sequence length="430" mass="47955">EPAMLQLWFEQFLDQLAATNQEPLKDDWLAWARGRGLKIGRNEEIPAALRSQNRAALQRLLERGELDPAQRVEALVRLGHGGEALGEALGALGDGHSRDNREQLRRQAAEILERTPQGLQLGWNKRDFGGLDFKGPTLRAARHLGDDWYADLELGSGRYHGDALDSSLLGSERNARLTLRRELADGFAAATLDGSWRDDEDRHGLGLLRNWRLSSRDELEAGLDWHRETDETGLMRALGMRDSLRLGGRHTLSGRDQLSWSLAHNRFSTRQGDDLGNGEALSLEWAHTLFFDGPAWQLRGGIDYQRNRLENRVPDDLLAAHGGALALDGARSQDLLQDRYGQVYLGSTWRRGFPGALNRSRPQYTWIVDTLAGWQWTEKEFNYGIDLGIGMELLGDDELAFTFGYQSAPQGGGGDAGGTLGVTYSTRFGR</sequence>
<evidence type="ECO:0000313" key="3">
    <source>
        <dbReference type="Proteomes" id="UP000253594"/>
    </source>
</evidence>
<dbReference type="EMBL" id="QORE01000541">
    <property type="protein sequence ID" value="RCI73721.1"/>
    <property type="molecule type" value="Genomic_DNA"/>
</dbReference>
<dbReference type="Proteomes" id="UP000253594">
    <property type="component" value="Unassembled WGS sequence"/>
</dbReference>
<protein>
    <submittedName>
        <fullName evidence="2">Biofilm formation protein PelB</fullName>
    </submittedName>
</protein>
<organism evidence="2 3">
    <name type="scientific">Pseudomonas aeruginosa</name>
    <dbReference type="NCBI Taxonomy" id="287"/>
    <lineage>
        <taxon>Bacteria</taxon>
        <taxon>Pseudomonadati</taxon>
        <taxon>Pseudomonadota</taxon>
        <taxon>Gammaproteobacteria</taxon>
        <taxon>Pseudomonadales</taxon>
        <taxon>Pseudomonadaceae</taxon>
        <taxon>Pseudomonas</taxon>
    </lineage>
</organism>
<dbReference type="Pfam" id="PF24604">
    <property type="entry name" value="B-barrel_PelB_C"/>
    <property type="match status" value="1"/>
</dbReference>
<reference evidence="2 3" key="1">
    <citation type="submission" date="2018-07" db="EMBL/GenBank/DDBJ databases">
        <title>Mechanisms of high-level aminoglycoside resistance among Gram-negative pathogens in Brazil.</title>
        <authorList>
            <person name="Ballaben A.S."/>
            <person name="Darini A.L.C."/>
            <person name="Doi Y."/>
        </authorList>
    </citation>
    <scope>NUCLEOTIDE SEQUENCE [LARGE SCALE GENOMIC DNA]</scope>
    <source>
        <strain evidence="2 3">B2-305</strain>
    </source>
</reference>
<dbReference type="AlphaFoldDB" id="A0A367M981"/>
<accession>A0A367M981</accession>
<name>A0A367M981_PSEAI</name>
<proteinExistence type="predicted"/>
<evidence type="ECO:0000259" key="1">
    <source>
        <dbReference type="Pfam" id="PF24604"/>
    </source>
</evidence>
<comment type="caution">
    <text evidence="2">The sequence shown here is derived from an EMBL/GenBank/DDBJ whole genome shotgun (WGS) entry which is preliminary data.</text>
</comment>
<gene>
    <name evidence="2" type="ORF">DT376_16855</name>
</gene>
<feature type="domain" description="PelB C-terminal" evidence="1">
    <location>
        <begin position="113"/>
        <end position="427"/>
    </location>
</feature>
<evidence type="ECO:0000313" key="2">
    <source>
        <dbReference type="EMBL" id="RCI73721.1"/>
    </source>
</evidence>
<feature type="non-terminal residue" evidence="2">
    <location>
        <position position="1"/>
    </location>
</feature>